<reference evidence="2" key="1">
    <citation type="journal article" date="2019" name="Int. J. Syst. Evol. Microbiol.">
        <title>The Global Catalogue of Microorganisms (GCM) 10K type strain sequencing project: providing services to taxonomists for standard genome sequencing and annotation.</title>
        <authorList>
            <consortium name="The Broad Institute Genomics Platform"/>
            <consortium name="The Broad Institute Genome Sequencing Center for Infectious Disease"/>
            <person name="Wu L."/>
            <person name="Ma J."/>
        </authorList>
    </citation>
    <scope>NUCLEOTIDE SEQUENCE [LARGE SCALE GENOMIC DNA]</scope>
    <source>
        <strain evidence="2">NBRC 111981</strain>
    </source>
</reference>
<keyword evidence="2" id="KW-1185">Reference proteome</keyword>
<accession>A0ABQ5X7X3</accession>
<gene>
    <name evidence="1" type="ORF">GCM10007898_12830</name>
</gene>
<protein>
    <submittedName>
        <fullName evidence="1">Uncharacterized protein</fullName>
    </submittedName>
</protein>
<comment type="caution">
    <text evidence="1">The sequence shown here is derived from an EMBL/GenBank/DDBJ whole genome shotgun (WGS) entry which is preliminary data.</text>
</comment>
<proteinExistence type="predicted"/>
<name>A0ABQ5X7X3_9GAMM</name>
<evidence type="ECO:0000313" key="2">
    <source>
        <dbReference type="Proteomes" id="UP001156627"/>
    </source>
</evidence>
<evidence type="ECO:0000313" key="1">
    <source>
        <dbReference type="EMBL" id="GLQ87716.1"/>
    </source>
</evidence>
<dbReference type="Proteomes" id="UP001156627">
    <property type="component" value="Unassembled WGS sequence"/>
</dbReference>
<dbReference type="RefSeq" id="WP_284331161.1">
    <property type="nucleotide sequence ID" value="NZ_BSOA01000010.1"/>
</dbReference>
<sequence>MLSSLNKDFLTATPQELTNRPPFRRLRGYAFDPSLSLQLDTAAINHAIIEVPWESNLKPGPRGEYVEVVDYDPASGAWYEPVNLNSTELLAQDGVSPSEGNPEKRYQVDLIVLGRAPMVSTEDLAPRIPHVLNHGCPNLHR</sequence>
<organism evidence="1 2">
    <name type="scientific">Dyella flagellata</name>
    <dbReference type="NCBI Taxonomy" id="1867833"/>
    <lineage>
        <taxon>Bacteria</taxon>
        <taxon>Pseudomonadati</taxon>
        <taxon>Pseudomonadota</taxon>
        <taxon>Gammaproteobacteria</taxon>
        <taxon>Lysobacterales</taxon>
        <taxon>Rhodanobacteraceae</taxon>
        <taxon>Dyella</taxon>
    </lineage>
</organism>
<dbReference type="EMBL" id="BSOA01000010">
    <property type="protein sequence ID" value="GLQ87716.1"/>
    <property type="molecule type" value="Genomic_DNA"/>
</dbReference>